<evidence type="ECO:0000313" key="2">
    <source>
        <dbReference type="Proteomes" id="UP000789759"/>
    </source>
</evidence>
<accession>A0A9N9KEA2</accession>
<keyword evidence="2" id="KW-1185">Reference proteome</keyword>
<dbReference type="Proteomes" id="UP000789759">
    <property type="component" value="Unassembled WGS sequence"/>
</dbReference>
<proteinExistence type="predicted"/>
<gene>
    <name evidence="1" type="ORF">CPELLU_LOCUS19775</name>
</gene>
<dbReference type="OrthoDB" id="2355983at2759"/>
<organism evidence="1 2">
    <name type="scientific">Cetraspora pellucida</name>
    <dbReference type="NCBI Taxonomy" id="1433469"/>
    <lineage>
        <taxon>Eukaryota</taxon>
        <taxon>Fungi</taxon>
        <taxon>Fungi incertae sedis</taxon>
        <taxon>Mucoromycota</taxon>
        <taxon>Glomeromycotina</taxon>
        <taxon>Glomeromycetes</taxon>
        <taxon>Diversisporales</taxon>
        <taxon>Gigasporaceae</taxon>
        <taxon>Cetraspora</taxon>
    </lineage>
</organism>
<reference evidence="1" key="1">
    <citation type="submission" date="2021-06" db="EMBL/GenBank/DDBJ databases">
        <authorList>
            <person name="Kallberg Y."/>
            <person name="Tangrot J."/>
            <person name="Rosling A."/>
        </authorList>
    </citation>
    <scope>NUCLEOTIDE SEQUENCE</scope>
    <source>
        <strain evidence="1">FL966</strain>
    </source>
</reference>
<feature type="non-terminal residue" evidence="1">
    <location>
        <position position="1"/>
    </location>
</feature>
<protein>
    <submittedName>
        <fullName evidence="1">308_t:CDS:1</fullName>
    </submittedName>
</protein>
<evidence type="ECO:0000313" key="1">
    <source>
        <dbReference type="EMBL" id="CAG8821960.1"/>
    </source>
</evidence>
<dbReference type="EMBL" id="CAJVQA010051085">
    <property type="protein sequence ID" value="CAG8821960.1"/>
    <property type="molecule type" value="Genomic_DNA"/>
</dbReference>
<sequence>NLDLSKYKIHGEWVTIHHKNPIRHVSIDNYQFFEMKTQMKNINFIFDIEIYNKYSHYTWTALKRNDNYYLQVSIKDDLNKTKQISYFKLLLKENPDIKFGTQNLKRKS</sequence>
<name>A0A9N9KEA2_9GLOM</name>
<comment type="caution">
    <text evidence="1">The sequence shown here is derived from an EMBL/GenBank/DDBJ whole genome shotgun (WGS) entry which is preliminary data.</text>
</comment>
<dbReference type="AlphaFoldDB" id="A0A9N9KEA2"/>